<dbReference type="PRINTS" id="PR01576">
    <property type="entry name" value="PDEFORMYLASE"/>
</dbReference>
<sequence>MFDVKLVKLPKKVLRQKSVNVSIPLIQEDIDLAEKMIYHIDDSQKENSKFRPGVGVAAVQYGILKNVFYVHVRDSVNNKEIFRDVLFNPKIISRSETKTALSEGEGCLSVHEDWPGQEGFVHRDARVIVEAYSYFQKKVVTFDVFGYVAIVFQHELDHLQGNLFIDRINKKQPWKKVANAIYL</sequence>
<dbReference type="eggNOG" id="COG0242">
    <property type="taxonomic scope" value="Bacteria"/>
</dbReference>
<dbReference type="FunFam" id="3.90.45.10:FF:000002">
    <property type="entry name" value="Peptide deformylase"/>
    <property type="match status" value="1"/>
</dbReference>
<dbReference type="GO" id="GO:0006412">
    <property type="term" value="P:translation"/>
    <property type="evidence" value="ECO:0007669"/>
    <property type="project" value="UniProtKB-UniRule"/>
</dbReference>
<evidence type="ECO:0000256" key="5">
    <source>
        <dbReference type="ARBA" id="ARBA00023004"/>
    </source>
</evidence>
<keyword evidence="3 6" id="KW-0378">Hydrolase</keyword>
<organism evidence="7 8">
    <name type="scientific">Mycoplasmopsis alligatoris A21JP2</name>
    <dbReference type="NCBI Taxonomy" id="747682"/>
    <lineage>
        <taxon>Bacteria</taxon>
        <taxon>Bacillati</taxon>
        <taxon>Mycoplasmatota</taxon>
        <taxon>Mycoplasmoidales</taxon>
        <taxon>Metamycoplasmataceae</taxon>
        <taxon>Mycoplasmopsis</taxon>
    </lineage>
</organism>
<evidence type="ECO:0000256" key="3">
    <source>
        <dbReference type="ARBA" id="ARBA00022801"/>
    </source>
</evidence>
<dbReference type="NCBIfam" id="TIGR00079">
    <property type="entry name" value="pept_deformyl"/>
    <property type="match status" value="1"/>
</dbReference>
<dbReference type="OrthoDB" id="9784988at2"/>
<dbReference type="PANTHER" id="PTHR10458">
    <property type="entry name" value="PEPTIDE DEFORMYLASE"/>
    <property type="match status" value="1"/>
</dbReference>
<keyword evidence="8" id="KW-1185">Reference proteome</keyword>
<dbReference type="PANTHER" id="PTHR10458:SF22">
    <property type="entry name" value="PEPTIDE DEFORMYLASE"/>
    <property type="match status" value="1"/>
</dbReference>
<feature type="binding site" evidence="6">
    <location>
        <position position="154"/>
    </location>
    <ligand>
        <name>Fe cation</name>
        <dbReference type="ChEBI" id="CHEBI:24875"/>
    </ligand>
</feature>
<comment type="similarity">
    <text evidence="1 6">Belongs to the polypeptide deformylase family.</text>
</comment>
<reference evidence="7 8" key="1">
    <citation type="submission" date="2010-03" db="EMBL/GenBank/DDBJ databases">
        <authorList>
            <person name="Glass J.I."/>
            <person name="Benders G.A."/>
            <person name="Durkin A.S."/>
            <person name="Farmerie W.G."/>
            <person name="Hlavinka K."/>
            <person name="Hostetler J."/>
            <person name="Jackson J."/>
            <person name="May M.A."/>
            <person name="Miller R.H."/>
            <person name="Paralanov V."/>
            <person name="Radune D."/>
            <person name="Szczypinski B."/>
            <person name="Brown D.R."/>
        </authorList>
    </citation>
    <scope>NUCLEOTIDE SEQUENCE [LARGE SCALE GENOMIC DNA]</scope>
    <source>
        <strain evidence="7 8">A21JP2</strain>
    </source>
</reference>
<dbReference type="STRING" id="747682.MALL_0513"/>
<dbReference type="EMBL" id="ADNC01000027">
    <property type="protein sequence ID" value="EFF41295.1"/>
    <property type="molecule type" value="Genomic_DNA"/>
</dbReference>
<comment type="caution">
    <text evidence="7">The sequence shown here is derived from an EMBL/GenBank/DDBJ whole genome shotgun (WGS) entry which is preliminary data.</text>
</comment>
<evidence type="ECO:0000313" key="7">
    <source>
        <dbReference type="EMBL" id="EFF41295.1"/>
    </source>
</evidence>
<accession>D4XWB8</accession>
<keyword evidence="2 6" id="KW-0479">Metal-binding</keyword>
<dbReference type="CDD" id="cd00487">
    <property type="entry name" value="Pep_deformylase"/>
    <property type="match status" value="1"/>
</dbReference>
<dbReference type="AlphaFoldDB" id="D4XWB8"/>
<keyword evidence="4 6" id="KW-0648">Protein biosynthesis</keyword>
<name>D4XWB8_9BACT</name>
<evidence type="ECO:0000256" key="6">
    <source>
        <dbReference type="HAMAP-Rule" id="MF_00163"/>
    </source>
</evidence>
<dbReference type="InterPro" id="IPR023635">
    <property type="entry name" value="Peptide_deformylase"/>
</dbReference>
<dbReference type="Proteomes" id="UP000004757">
    <property type="component" value="Unassembled WGS sequence"/>
</dbReference>
<dbReference type="Pfam" id="PF01327">
    <property type="entry name" value="Pep_deformylase"/>
    <property type="match status" value="1"/>
</dbReference>
<comment type="cofactor">
    <cofactor evidence="6">
        <name>Fe(2+)</name>
        <dbReference type="ChEBI" id="CHEBI:29033"/>
    </cofactor>
    <text evidence="6">Binds 1 Fe(2+) ion.</text>
</comment>
<feature type="binding site" evidence="6">
    <location>
        <position position="107"/>
    </location>
    <ligand>
        <name>Fe cation</name>
        <dbReference type="ChEBI" id="CHEBI:24875"/>
    </ligand>
</feature>
<evidence type="ECO:0000313" key="8">
    <source>
        <dbReference type="Proteomes" id="UP000004757"/>
    </source>
</evidence>
<gene>
    <name evidence="6 7" type="primary">def</name>
    <name evidence="7" type="ORF">MALL_0513</name>
</gene>
<feature type="binding site" evidence="6">
    <location>
        <position position="158"/>
    </location>
    <ligand>
        <name>Fe cation</name>
        <dbReference type="ChEBI" id="CHEBI:24875"/>
    </ligand>
</feature>
<dbReference type="GO" id="GO:0042586">
    <property type="term" value="F:peptide deformylase activity"/>
    <property type="evidence" value="ECO:0007669"/>
    <property type="project" value="UniProtKB-UniRule"/>
</dbReference>
<dbReference type="HAMAP" id="MF_00163">
    <property type="entry name" value="Pep_deformylase"/>
    <property type="match status" value="1"/>
</dbReference>
<evidence type="ECO:0000256" key="4">
    <source>
        <dbReference type="ARBA" id="ARBA00022917"/>
    </source>
</evidence>
<proteinExistence type="inferred from homology"/>
<dbReference type="EC" id="3.5.1.88" evidence="6"/>
<dbReference type="Gene3D" id="3.90.45.10">
    <property type="entry name" value="Peptide deformylase"/>
    <property type="match status" value="1"/>
</dbReference>
<feature type="active site" evidence="6">
    <location>
        <position position="155"/>
    </location>
</feature>
<comment type="catalytic activity">
    <reaction evidence="6">
        <text>N-terminal N-formyl-L-methionyl-[peptide] + H2O = N-terminal L-methionyl-[peptide] + formate</text>
        <dbReference type="Rhea" id="RHEA:24420"/>
        <dbReference type="Rhea" id="RHEA-COMP:10639"/>
        <dbReference type="Rhea" id="RHEA-COMP:10640"/>
        <dbReference type="ChEBI" id="CHEBI:15377"/>
        <dbReference type="ChEBI" id="CHEBI:15740"/>
        <dbReference type="ChEBI" id="CHEBI:49298"/>
        <dbReference type="ChEBI" id="CHEBI:64731"/>
        <dbReference type="EC" id="3.5.1.88"/>
    </reaction>
</comment>
<dbReference type="GO" id="GO:0046872">
    <property type="term" value="F:metal ion binding"/>
    <property type="evidence" value="ECO:0007669"/>
    <property type="project" value="UniProtKB-KW"/>
</dbReference>
<dbReference type="SUPFAM" id="SSF56420">
    <property type="entry name" value="Peptide deformylase"/>
    <property type="match status" value="1"/>
</dbReference>
<dbReference type="InterPro" id="IPR036821">
    <property type="entry name" value="Peptide_deformylase_sf"/>
</dbReference>
<evidence type="ECO:0000256" key="2">
    <source>
        <dbReference type="ARBA" id="ARBA00022723"/>
    </source>
</evidence>
<dbReference type="PIRSF" id="PIRSF004749">
    <property type="entry name" value="Pep_def"/>
    <property type="match status" value="1"/>
</dbReference>
<protein>
    <recommendedName>
        <fullName evidence="6">Peptide deformylase</fullName>
        <shortName evidence="6">PDF</shortName>
        <ecNumber evidence="6">3.5.1.88</ecNumber>
    </recommendedName>
    <alternativeName>
        <fullName evidence="6">Polypeptide deformylase</fullName>
    </alternativeName>
</protein>
<evidence type="ECO:0000256" key="1">
    <source>
        <dbReference type="ARBA" id="ARBA00010759"/>
    </source>
</evidence>
<comment type="function">
    <text evidence="6">Removes the formyl group from the N-terminal Met of newly synthesized proteins. Requires at least a dipeptide for an efficient rate of reaction. N-terminal L-methionine is a prerequisite for activity but the enzyme has broad specificity at other positions.</text>
</comment>
<keyword evidence="5 6" id="KW-0408">Iron</keyword>
<dbReference type="RefSeq" id="WP_005683925.1">
    <property type="nucleotide sequence ID" value="NZ_ADNC01000027.1"/>
</dbReference>